<proteinExistence type="predicted"/>
<evidence type="ECO:0000313" key="2">
    <source>
        <dbReference type="Proteomes" id="UP000494322"/>
    </source>
</evidence>
<name>A0A6J5JE84_9BURK</name>
<dbReference type="AlphaFoldDB" id="A0A6J5JE84"/>
<dbReference type="SUPFAM" id="SSF82171">
    <property type="entry name" value="DPP6 N-terminal domain-like"/>
    <property type="match status" value="1"/>
</dbReference>
<sequence>MVTFKRNGSRVWRWFVVSVVLTLAACGGDISSEGASGGSGGGSQPPPPALLTLGNGGRLLAADGNSLLYVAADGSAHVRNFSSQTDVVLNGFASLQNAGNWQLSGGYAYVSAVDADCPQPLPVHCIYQWDPKGVKTNMSIRAGTAGHADDLAPSAHDGYLVWNSYGGGTLYNQSTKTFTSLPPGLSASVNSFSVSNGIVNYYYWVQLPEAFSPQQVYMWSSQTQASTALWQMYPGGSVAMSQA</sequence>
<dbReference type="PROSITE" id="PS51257">
    <property type="entry name" value="PROKAR_LIPOPROTEIN"/>
    <property type="match status" value="1"/>
</dbReference>
<dbReference type="Proteomes" id="UP000494322">
    <property type="component" value="Unassembled WGS sequence"/>
</dbReference>
<accession>A0A6J5JE84</accession>
<reference evidence="1 2" key="1">
    <citation type="submission" date="2020-04" db="EMBL/GenBank/DDBJ databases">
        <authorList>
            <person name="Depoorter E."/>
        </authorList>
    </citation>
    <scope>NUCLEOTIDE SEQUENCE [LARGE SCALE GENOMIC DNA]</scope>
    <source>
        <strain evidence="1 2">BCC0132</strain>
    </source>
</reference>
<evidence type="ECO:0000313" key="1">
    <source>
        <dbReference type="EMBL" id="CAB3969848.1"/>
    </source>
</evidence>
<dbReference type="RefSeq" id="WP_175239095.1">
    <property type="nucleotide sequence ID" value="NZ_CABWIK020000024.1"/>
</dbReference>
<organism evidence="1 2">
    <name type="scientific">Burkholderia cenocepacia</name>
    <dbReference type="NCBI Taxonomy" id="95486"/>
    <lineage>
        <taxon>Bacteria</taxon>
        <taxon>Pseudomonadati</taxon>
        <taxon>Pseudomonadota</taxon>
        <taxon>Betaproteobacteria</taxon>
        <taxon>Burkholderiales</taxon>
        <taxon>Burkholderiaceae</taxon>
        <taxon>Burkholderia</taxon>
        <taxon>Burkholderia cepacia complex</taxon>
    </lineage>
</organism>
<dbReference type="EMBL" id="CABWIK020000024">
    <property type="protein sequence ID" value="CAB3969848.1"/>
    <property type="molecule type" value="Genomic_DNA"/>
</dbReference>
<protein>
    <recommendedName>
        <fullName evidence="3">Lipoprotein</fullName>
    </recommendedName>
</protein>
<gene>
    <name evidence="1" type="ORF">BCO9919_03964</name>
</gene>
<evidence type="ECO:0008006" key="3">
    <source>
        <dbReference type="Google" id="ProtNLM"/>
    </source>
</evidence>